<evidence type="ECO:0000313" key="2">
    <source>
        <dbReference type="Proteomes" id="UP000247702"/>
    </source>
</evidence>
<protein>
    <submittedName>
        <fullName evidence="1">Uncharacterized protein</fullName>
    </submittedName>
</protein>
<sequence>MAYEHATTKRRNIIADQLSNTDELIIYENLRRKIKENELLELGLLSLIEATEIYENSMTGSKSLSSKYIKEVDFSDEFLKEMT</sequence>
<organism evidence="1 2">
    <name type="scientific">Rhizophagus clarus</name>
    <dbReference type="NCBI Taxonomy" id="94130"/>
    <lineage>
        <taxon>Eukaryota</taxon>
        <taxon>Fungi</taxon>
        <taxon>Fungi incertae sedis</taxon>
        <taxon>Mucoromycota</taxon>
        <taxon>Glomeromycotina</taxon>
        <taxon>Glomeromycetes</taxon>
        <taxon>Glomerales</taxon>
        <taxon>Glomeraceae</taxon>
        <taxon>Rhizophagus</taxon>
    </lineage>
</organism>
<name>A0A2Z6Q3P4_9GLOM</name>
<dbReference type="AlphaFoldDB" id="A0A2Z6Q3P4"/>
<comment type="caution">
    <text evidence="1">The sequence shown here is derived from an EMBL/GenBank/DDBJ whole genome shotgun (WGS) entry which is preliminary data.</text>
</comment>
<keyword evidence="2" id="KW-1185">Reference proteome</keyword>
<dbReference type="Proteomes" id="UP000247702">
    <property type="component" value="Unassembled WGS sequence"/>
</dbReference>
<evidence type="ECO:0000313" key="1">
    <source>
        <dbReference type="EMBL" id="GBB84713.1"/>
    </source>
</evidence>
<dbReference type="EMBL" id="BEXD01000147">
    <property type="protein sequence ID" value="GBB84713.1"/>
    <property type="molecule type" value="Genomic_DNA"/>
</dbReference>
<reference evidence="1 2" key="1">
    <citation type="submission" date="2017-11" db="EMBL/GenBank/DDBJ databases">
        <title>The genome of Rhizophagus clarus HR1 reveals common genetic basis of auxotrophy among arbuscular mycorrhizal fungi.</title>
        <authorList>
            <person name="Kobayashi Y."/>
        </authorList>
    </citation>
    <scope>NUCLEOTIDE SEQUENCE [LARGE SCALE GENOMIC DNA]</scope>
    <source>
        <strain evidence="1 2">HR1</strain>
    </source>
</reference>
<proteinExistence type="predicted"/>
<accession>A0A2Z6Q3P4</accession>
<gene>
    <name evidence="1" type="ORF">RclHR1_01130008</name>
</gene>